<keyword evidence="14" id="KW-1185">Reference proteome</keyword>
<evidence type="ECO:0000256" key="2">
    <source>
        <dbReference type="ARBA" id="ARBA00013064"/>
    </source>
</evidence>
<dbReference type="InterPro" id="IPR036873">
    <property type="entry name" value="Rhodanese-like_dom_sf"/>
</dbReference>
<keyword evidence="5 10" id="KW-0378">Hydrolase</keyword>
<dbReference type="AlphaFoldDB" id="A0A1L0BPE4"/>
<keyword evidence="7 10" id="KW-0131">Cell cycle</keyword>
<evidence type="ECO:0000256" key="3">
    <source>
        <dbReference type="ARBA" id="ARBA00022618"/>
    </source>
</evidence>
<dbReference type="GO" id="GO:0004725">
    <property type="term" value="F:protein tyrosine phosphatase activity"/>
    <property type="evidence" value="ECO:0007669"/>
    <property type="project" value="UniProtKB-UniRule"/>
</dbReference>
<dbReference type="FunFam" id="3.40.250.10:FF:000021">
    <property type="entry name" value="M-phase inducer phosphatase cdc-25.2"/>
    <property type="match status" value="1"/>
</dbReference>
<dbReference type="InterPro" id="IPR001763">
    <property type="entry name" value="Rhodanese-like_dom"/>
</dbReference>
<dbReference type="EC" id="3.1.3.48" evidence="2 10"/>
<evidence type="ECO:0000313" key="13">
    <source>
        <dbReference type="EMBL" id="SGZ53233.1"/>
    </source>
</evidence>
<dbReference type="PROSITE" id="PS50206">
    <property type="entry name" value="RHODANESE_3"/>
    <property type="match status" value="1"/>
</dbReference>
<dbReference type="SUPFAM" id="SSF52821">
    <property type="entry name" value="Rhodanese/Cell cycle control phosphatase"/>
    <property type="match status" value="1"/>
</dbReference>
<dbReference type="GO" id="GO:0010971">
    <property type="term" value="P:positive regulation of G2/M transition of mitotic cell cycle"/>
    <property type="evidence" value="ECO:0007669"/>
    <property type="project" value="TreeGrafter"/>
</dbReference>
<dbReference type="InterPro" id="IPR000751">
    <property type="entry name" value="MPI_Phosphatase"/>
</dbReference>
<organism evidence="13 14">
    <name type="scientific">Sungouiella intermedia</name>
    <dbReference type="NCBI Taxonomy" id="45354"/>
    <lineage>
        <taxon>Eukaryota</taxon>
        <taxon>Fungi</taxon>
        <taxon>Dikarya</taxon>
        <taxon>Ascomycota</taxon>
        <taxon>Saccharomycotina</taxon>
        <taxon>Pichiomycetes</taxon>
        <taxon>Metschnikowiaceae</taxon>
        <taxon>Sungouiella</taxon>
    </lineage>
</organism>
<reference evidence="13 14" key="1">
    <citation type="submission" date="2016-10" db="EMBL/GenBank/DDBJ databases">
        <authorList>
            <person name="de Groot N.N."/>
        </authorList>
    </citation>
    <scope>NUCLEOTIDE SEQUENCE [LARGE SCALE GENOMIC DNA]</scope>
    <source>
        <strain evidence="13 14">CBS 141442</strain>
    </source>
</reference>
<comment type="similarity">
    <text evidence="1 10">Belongs to the MPI phosphatase family.</text>
</comment>
<proteinExistence type="inferred from homology"/>
<feature type="region of interest" description="Disordered" evidence="11">
    <location>
        <begin position="68"/>
        <end position="97"/>
    </location>
</feature>
<evidence type="ECO:0000256" key="1">
    <source>
        <dbReference type="ARBA" id="ARBA00011065"/>
    </source>
</evidence>
<feature type="compositionally biased region" description="Basic residues" evidence="11">
    <location>
        <begin position="339"/>
        <end position="350"/>
    </location>
</feature>
<keyword evidence="6 10" id="KW-0904">Protein phosphatase</keyword>
<dbReference type="PRINTS" id="PR00716">
    <property type="entry name" value="MPIPHPHTASE"/>
</dbReference>
<dbReference type="Gene3D" id="3.40.250.10">
    <property type="entry name" value="Rhodanese-like domain"/>
    <property type="match status" value="1"/>
</dbReference>
<dbReference type="GO" id="GO:0005737">
    <property type="term" value="C:cytoplasm"/>
    <property type="evidence" value="ECO:0007669"/>
    <property type="project" value="TreeGrafter"/>
</dbReference>
<evidence type="ECO:0000259" key="12">
    <source>
        <dbReference type="PROSITE" id="PS50206"/>
    </source>
</evidence>
<dbReference type="SMART" id="SM00450">
    <property type="entry name" value="RHOD"/>
    <property type="match status" value="1"/>
</dbReference>
<dbReference type="Pfam" id="PF00581">
    <property type="entry name" value="Rhodanese"/>
    <property type="match status" value="1"/>
</dbReference>
<evidence type="ECO:0000256" key="11">
    <source>
        <dbReference type="SAM" id="MobiDB-lite"/>
    </source>
</evidence>
<dbReference type="GO" id="GO:0005634">
    <property type="term" value="C:nucleus"/>
    <property type="evidence" value="ECO:0007669"/>
    <property type="project" value="TreeGrafter"/>
</dbReference>
<evidence type="ECO:0000256" key="6">
    <source>
        <dbReference type="ARBA" id="ARBA00022912"/>
    </source>
</evidence>
<dbReference type="PANTHER" id="PTHR10828">
    <property type="entry name" value="M-PHASE INDUCER PHOSPHATASE DUAL SPECIFICITY PHOSPHATASE CDC25"/>
    <property type="match status" value="1"/>
</dbReference>
<feature type="domain" description="Rhodanese" evidence="12">
    <location>
        <begin position="159"/>
        <end position="266"/>
    </location>
</feature>
<dbReference type="Proteomes" id="UP000182334">
    <property type="component" value="Chromosome IV"/>
</dbReference>
<evidence type="ECO:0000256" key="8">
    <source>
        <dbReference type="ARBA" id="ARBA00051722"/>
    </source>
</evidence>
<feature type="compositionally biased region" description="Acidic residues" evidence="11">
    <location>
        <begin position="73"/>
        <end position="88"/>
    </location>
</feature>
<dbReference type="CDD" id="cd01530">
    <property type="entry name" value="Cdc25"/>
    <property type="match status" value="1"/>
</dbReference>
<dbReference type="PANTHER" id="PTHR10828:SF17">
    <property type="entry name" value="PROTEIN-TYROSINE-PHOSPHATASE"/>
    <property type="match status" value="1"/>
</dbReference>
<feature type="region of interest" description="Disordered" evidence="11">
    <location>
        <begin position="1"/>
        <end position="25"/>
    </location>
</feature>
<keyword evidence="4 10" id="KW-0498">Mitosis</keyword>
<dbReference type="EMBL" id="LT635759">
    <property type="protein sequence ID" value="SGZ53233.1"/>
    <property type="molecule type" value="Genomic_DNA"/>
</dbReference>
<evidence type="ECO:0000313" key="14">
    <source>
        <dbReference type="Proteomes" id="UP000182334"/>
    </source>
</evidence>
<keyword evidence="3 10" id="KW-0132">Cell division</keyword>
<dbReference type="STRING" id="45354.A0A1L0BPE4"/>
<dbReference type="OrthoDB" id="26523at2759"/>
<dbReference type="GO" id="GO:0000086">
    <property type="term" value="P:G2/M transition of mitotic cell cycle"/>
    <property type="evidence" value="ECO:0007669"/>
    <property type="project" value="TreeGrafter"/>
</dbReference>
<evidence type="ECO:0000256" key="4">
    <source>
        <dbReference type="ARBA" id="ARBA00022776"/>
    </source>
</evidence>
<evidence type="ECO:0000256" key="7">
    <source>
        <dbReference type="ARBA" id="ARBA00023306"/>
    </source>
</evidence>
<evidence type="ECO:0000256" key="9">
    <source>
        <dbReference type="ARBA" id="ARBA00067190"/>
    </source>
</evidence>
<feature type="region of interest" description="Disordered" evidence="11">
    <location>
        <begin position="328"/>
        <end position="353"/>
    </location>
</feature>
<comment type="function">
    <text evidence="10">Tyrosine protein phosphatase which functions as a dosage-dependent inducer of mitotic progression.</text>
</comment>
<accession>A0A1L0BPE4</accession>
<evidence type="ECO:0000256" key="5">
    <source>
        <dbReference type="ARBA" id="ARBA00022801"/>
    </source>
</evidence>
<name>A0A1L0BPE4_9ASCO</name>
<sequence length="580" mass="65133">MNELMSSPDRDPATSPLENRKRRPLGSLSSLVNTLESSVMSRISKSVSLMARFPEFLKSSLNDVPIFDRHDDTDNDDENDSTLNDEDFLNSPTMKSKPPAVIRRTQSLFTDVTQVDIQLQSNDYLSTSGISTFTVSSDPIPRINESELKNIIEGVHSKVYDEYIVIDSRFPYEFEGGHIINAVNIALQSDLEERFVVNQDMTSNKRRLLIFHCEYSIFRGPTMANHLRKIDRIYNSDRYPFLLYPDIVVLEGGYKRFFDKYKEHCFPQSYVEMKDTKHKRTCEVEMSKVLQASKLTRAKSFNQFQPRLSVSHARSSSFTALLSSSDQNLSLGASTPSLRKSRSSKIHKKERRDLRSQFTQSLLVLPTSSDISKLDSPVSSTFEDDFAPPPTLFRNHSKSLSSLLLSVHSSLLLVCSESFSAFSSSDSLLETYSPFADCYEYFDSVSTNNSGNLLSGGTKSTTGYAFPANGHQFHSGNNTPFTQNSNQASKNKARLSWGRTNRLGQQFLSSPTISSPLTGITAATFESAHSNNTLMDVINDSEVEFSLPTRHSSRKSLFSFVNGQRNGNTLDIDEADEESD</sequence>
<dbReference type="GO" id="GO:0110032">
    <property type="term" value="P:positive regulation of G2/MI transition of meiotic cell cycle"/>
    <property type="evidence" value="ECO:0007669"/>
    <property type="project" value="TreeGrafter"/>
</dbReference>
<gene>
    <name evidence="13" type="ORF">SAMEA4029010_CIC11G00000004290</name>
</gene>
<comment type="catalytic activity">
    <reaction evidence="8 10">
        <text>O-phospho-L-tyrosyl-[protein] + H2O = L-tyrosyl-[protein] + phosphate</text>
        <dbReference type="Rhea" id="RHEA:10684"/>
        <dbReference type="Rhea" id="RHEA-COMP:10136"/>
        <dbReference type="Rhea" id="RHEA-COMP:20101"/>
        <dbReference type="ChEBI" id="CHEBI:15377"/>
        <dbReference type="ChEBI" id="CHEBI:43474"/>
        <dbReference type="ChEBI" id="CHEBI:46858"/>
        <dbReference type="ChEBI" id="CHEBI:61978"/>
        <dbReference type="EC" id="3.1.3.48"/>
    </reaction>
</comment>
<feature type="compositionally biased region" description="Polar residues" evidence="11">
    <location>
        <begin position="328"/>
        <end position="338"/>
    </location>
</feature>
<evidence type="ECO:0000256" key="10">
    <source>
        <dbReference type="RuleBase" id="RU368028"/>
    </source>
</evidence>
<protein>
    <recommendedName>
        <fullName evidence="9 10">M-phase inducer phosphatase</fullName>
        <ecNumber evidence="2 10">3.1.3.48</ecNumber>
    </recommendedName>
</protein>
<dbReference type="GO" id="GO:0051301">
    <property type="term" value="P:cell division"/>
    <property type="evidence" value="ECO:0007669"/>
    <property type="project" value="UniProtKB-UniRule"/>
</dbReference>